<proteinExistence type="predicted"/>
<dbReference type="EMBL" id="JARGEI010000006">
    <property type="protein sequence ID" value="KAJ8730024.1"/>
    <property type="molecule type" value="Genomic_DNA"/>
</dbReference>
<sequence length="89" mass="9677">MGTSSPVSGEVTLRESINPAILPSLAVTSPLVNIADRLVADALRRASLTRRPSSIKYPPNYFSSPTEDSSSSSEEETSKRRTKKIKDKV</sequence>
<reference evidence="2" key="1">
    <citation type="submission" date="2023-03" db="EMBL/GenBank/DDBJ databases">
        <title>Chromosome-level genomes of two armyworms, Mythimna separata and Mythimna loreyi, provide insights into the biosynthesis and reception of sex pheromones.</title>
        <authorList>
            <person name="Zhao H."/>
        </authorList>
    </citation>
    <scope>NUCLEOTIDE SEQUENCE</scope>
    <source>
        <strain evidence="2">BeijingLab</strain>
        <tissue evidence="2">Pupa</tissue>
    </source>
</reference>
<protein>
    <submittedName>
        <fullName evidence="2">Uncharacterized protein</fullName>
    </submittedName>
</protein>
<dbReference type="Proteomes" id="UP001231518">
    <property type="component" value="Chromosome 9"/>
</dbReference>
<evidence type="ECO:0000256" key="1">
    <source>
        <dbReference type="SAM" id="MobiDB-lite"/>
    </source>
</evidence>
<feature type="compositionally biased region" description="Low complexity" evidence="1">
    <location>
        <begin position="63"/>
        <end position="72"/>
    </location>
</feature>
<feature type="compositionally biased region" description="Basic residues" evidence="1">
    <location>
        <begin position="80"/>
        <end position="89"/>
    </location>
</feature>
<dbReference type="AlphaFoldDB" id="A0AAD8DY60"/>
<evidence type="ECO:0000313" key="3">
    <source>
        <dbReference type="Proteomes" id="UP001231518"/>
    </source>
</evidence>
<evidence type="ECO:0000313" key="2">
    <source>
        <dbReference type="EMBL" id="KAJ8730024.1"/>
    </source>
</evidence>
<keyword evidence="3" id="KW-1185">Reference proteome</keyword>
<comment type="caution">
    <text evidence="2">The sequence shown here is derived from an EMBL/GenBank/DDBJ whole genome shotgun (WGS) entry which is preliminary data.</text>
</comment>
<accession>A0AAD8DY60</accession>
<organism evidence="2 3">
    <name type="scientific">Mythimna separata</name>
    <name type="common">Oriental armyworm</name>
    <name type="synonym">Pseudaletia separata</name>
    <dbReference type="NCBI Taxonomy" id="271217"/>
    <lineage>
        <taxon>Eukaryota</taxon>
        <taxon>Metazoa</taxon>
        <taxon>Ecdysozoa</taxon>
        <taxon>Arthropoda</taxon>
        <taxon>Hexapoda</taxon>
        <taxon>Insecta</taxon>
        <taxon>Pterygota</taxon>
        <taxon>Neoptera</taxon>
        <taxon>Endopterygota</taxon>
        <taxon>Lepidoptera</taxon>
        <taxon>Glossata</taxon>
        <taxon>Ditrysia</taxon>
        <taxon>Noctuoidea</taxon>
        <taxon>Noctuidae</taxon>
        <taxon>Noctuinae</taxon>
        <taxon>Hadenini</taxon>
        <taxon>Mythimna</taxon>
    </lineage>
</organism>
<feature type="region of interest" description="Disordered" evidence="1">
    <location>
        <begin position="48"/>
        <end position="89"/>
    </location>
</feature>
<gene>
    <name evidence="2" type="ORF">PYW07_017062</name>
</gene>
<name>A0AAD8DY60_MYTSE</name>